<sequence length="490" mass="53617">MLALAPQPMHTPVDVPHRTQPPTPSSSTRPPYRKVTPSYSSASSSSHAAHTTHAGSRSAPLEATHDPRRATPQRTPSFVSSRPSVYDGREDDPSTPPGSESEDNESEPAVRPSAAAVDIHAYDSSTLLHLLAAALSEIASMNTDRDHSEPYMTSSVHSHSTASEPHPPIWRTLTSASRHALSTTSSLAFHARNVPTIALEAYLTRIQKYCPASNEVFLSLLVYFDRMMKLAKETCGKVFAIDLYNVHRLVIAGVTVASKFFSDVFYTNSRYAKVGGLPLTELNQLELQFLLLNDFHLMISQEEMQFYASKLVQQSQIPPGVSLVPFLPDSPPSAIHDAHRSPVGPLKYFTAMDGYLAHLHARSRPLHPPSHHHNHPHSPAPSSTSRSSSDYRRPESVHSAVSTSESTTEGDTETDVDGSTDDEPTIRAPHSSASSETMSLHSATSGDADSIYTDDGRGEMSEDPHHYRHANGVRGGEYHHHHHHRGTMSP</sequence>
<proteinExistence type="predicted"/>
<feature type="compositionally biased region" description="Acidic residues" evidence="1">
    <location>
        <begin position="408"/>
        <end position="423"/>
    </location>
</feature>
<feature type="compositionally biased region" description="Basic residues" evidence="1">
    <location>
        <begin position="363"/>
        <end position="376"/>
    </location>
</feature>
<dbReference type="STRING" id="1353009.A0A1Y2IKV1"/>
<dbReference type="AlphaFoldDB" id="A0A1Y2IKV1"/>
<name>A0A1Y2IKV1_TRAC3</name>
<dbReference type="EMBL" id="KZ084109">
    <property type="protein sequence ID" value="OSD01766.1"/>
    <property type="molecule type" value="Genomic_DNA"/>
</dbReference>
<dbReference type="GO" id="GO:0019901">
    <property type="term" value="F:protein kinase binding"/>
    <property type="evidence" value="ECO:0007669"/>
    <property type="project" value="InterPro"/>
</dbReference>
<dbReference type="GO" id="GO:0005634">
    <property type="term" value="C:nucleus"/>
    <property type="evidence" value="ECO:0007669"/>
    <property type="project" value="TreeGrafter"/>
</dbReference>
<organism evidence="2 3">
    <name type="scientific">Trametes coccinea (strain BRFM310)</name>
    <name type="common">Pycnoporus coccineus</name>
    <dbReference type="NCBI Taxonomy" id="1353009"/>
    <lineage>
        <taxon>Eukaryota</taxon>
        <taxon>Fungi</taxon>
        <taxon>Dikarya</taxon>
        <taxon>Basidiomycota</taxon>
        <taxon>Agaricomycotina</taxon>
        <taxon>Agaricomycetes</taxon>
        <taxon>Polyporales</taxon>
        <taxon>Polyporaceae</taxon>
        <taxon>Trametes</taxon>
    </lineage>
</organism>
<feature type="region of interest" description="Disordered" evidence="1">
    <location>
        <begin position="146"/>
        <end position="166"/>
    </location>
</feature>
<feature type="region of interest" description="Disordered" evidence="1">
    <location>
        <begin position="1"/>
        <end position="113"/>
    </location>
</feature>
<dbReference type="GO" id="GO:0000307">
    <property type="term" value="C:cyclin-dependent protein kinase holoenzyme complex"/>
    <property type="evidence" value="ECO:0007669"/>
    <property type="project" value="TreeGrafter"/>
</dbReference>
<feature type="compositionally biased region" description="Polar residues" evidence="1">
    <location>
        <begin position="72"/>
        <end position="83"/>
    </location>
</feature>
<dbReference type="Pfam" id="PF08613">
    <property type="entry name" value="Cyclin"/>
    <property type="match status" value="1"/>
</dbReference>
<dbReference type="Gene3D" id="1.10.472.10">
    <property type="entry name" value="Cyclin-like"/>
    <property type="match status" value="1"/>
</dbReference>
<gene>
    <name evidence="2" type="ORF">PYCCODRAFT_1368812</name>
</gene>
<feature type="compositionally biased region" description="Basic and acidic residues" evidence="1">
    <location>
        <begin position="454"/>
        <end position="463"/>
    </location>
</feature>
<keyword evidence="3" id="KW-1185">Reference proteome</keyword>
<dbReference type="InterPro" id="IPR013922">
    <property type="entry name" value="Cyclin_PHO80-like"/>
</dbReference>
<evidence type="ECO:0000313" key="3">
    <source>
        <dbReference type="Proteomes" id="UP000193067"/>
    </source>
</evidence>
<feature type="compositionally biased region" description="Polar residues" evidence="1">
    <location>
        <begin position="431"/>
        <end position="447"/>
    </location>
</feature>
<feature type="region of interest" description="Disordered" evidence="1">
    <location>
        <begin position="363"/>
        <end position="463"/>
    </location>
</feature>
<protein>
    <submittedName>
        <fullName evidence="2">Cyclin-domain-containing protein</fullName>
    </submittedName>
</protein>
<dbReference type="PANTHER" id="PTHR15615">
    <property type="match status" value="1"/>
</dbReference>
<feature type="compositionally biased region" description="Polar residues" evidence="1">
    <location>
        <begin position="151"/>
        <end position="163"/>
    </location>
</feature>
<evidence type="ECO:0000313" key="2">
    <source>
        <dbReference type="EMBL" id="OSD01766.1"/>
    </source>
</evidence>
<accession>A0A1Y2IKV1</accession>
<dbReference type="PANTHER" id="PTHR15615:SF94">
    <property type="entry name" value="PHO85 CYCLIN-6-RELATED"/>
    <property type="match status" value="1"/>
</dbReference>
<evidence type="ECO:0000256" key="1">
    <source>
        <dbReference type="SAM" id="MobiDB-lite"/>
    </source>
</evidence>
<dbReference type="OrthoDB" id="1060854at2759"/>
<feature type="compositionally biased region" description="Low complexity" evidence="1">
    <location>
        <begin position="36"/>
        <end position="59"/>
    </location>
</feature>
<dbReference type="CDD" id="cd20558">
    <property type="entry name" value="CYCLIN_ScPCL7-like"/>
    <property type="match status" value="1"/>
</dbReference>
<dbReference type="Proteomes" id="UP000193067">
    <property type="component" value="Unassembled WGS sequence"/>
</dbReference>
<dbReference type="GO" id="GO:0016538">
    <property type="term" value="F:cyclin-dependent protein serine/threonine kinase regulator activity"/>
    <property type="evidence" value="ECO:0007669"/>
    <property type="project" value="TreeGrafter"/>
</dbReference>
<reference evidence="2 3" key="1">
    <citation type="journal article" date="2015" name="Biotechnol. Biofuels">
        <title>Enhanced degradation of softwood versus hardwood by the white-rot fungus Pycnoporus coccineus.</title>
        <authorList>
            <person name="Couturier M."/>
            <person name="Navarro D."/>
            <person name="Chevret D."/>
            <person name="Henrissat B."/>
            <person name="Piumi F."/>
            <person name="Ruiz-Duenas F.J."/>
            <person name="Martinez A.T."/>
            <person name="Grigoriev I.V."/>
            <person name="Riley R."/>
            <person name="Lipzen A."/>
            <person name="Berrin J.G."/>
            <person name="Master E.R."/>
            <person name="Rosso M.N."/>
        </authorList>
    </citation>
    <scope>NUCLEOTIDE SEQUENCE [LARGE SCALE GENOMIC DNA]</scope>
    <source>
        <strain evidence="2 3">BRFM310</strain>
    </source>
</reference>